<feature type="DNA-binding region" description="H-T-H motif" evidence="2">
    <location>
        <begin position="57"/>
        <end position="76"/>
    </location>
</feature>
<dbReference type="InterPro" id="IPR041586">
    <property type="entry name" value="PsrA_TetR_C"/>
</dbReference>
<dbReference type="SUPFAM" id="SSF46689">
    <property type="entry name" value="Homeodomain-like"/>
    <property type="match status" value="1"/>
</dbReference>
<dbReference type="Gene3D" id="1.10.357.10">
    <property type="entry name" value="Tetracycline Repressor, domain 2"/>
    <property type="match status" value="1"/>
</dbReference>
<accession>A0ABQ6LT06</accession>
<dbReference type="Pfam" id="PF17939">
    <property type="entry name" value="TetR_C_30"/>
    <property type="match status" value="1"/>
</dbReference>
<dbReference type="SUPFAM" id="SSF48498">
    <property type="entry name" value="Tetracyclin repressor-like, C-terminal domain"/>
    <property type="match status" value="1"/>
</dbReference>
<dbReference type="InterPro" id="IPR036271">
    <property type="entry name" value="Tet_transcr_reg_TetR-rel_C_sf"/>
</dbReference>
<dbReference type="InterPro" id="IPR001647">
    <property type="entry name" value="HTH_TetR"/>
</dbReference>
<dbReference type="RefSeq" id="WP_285674462.1">
    <property type="nucleotide sequence ID" value="NZ_BSYI01000054.1"/>
</dbReference>
<evidence type="ECO:0000256" key="2">
    <source>
        <dbReference type="PROSITE-ProRule" id="PRU00335"/>
    </source>
</evidence>
<keyword evidence="6" id="KW-1185">Reference proteome</keyword>
<feature type="region of interest" description="Disordered" evidence="3">
    <location>
        <begin position="1"/>
        <end position="35"/>
    </location>
</feature>
<dbReference type="PANTHER" id="PTHR30055">
    <property type="entry name" value="HTH-TYPE TRANSCRIPTIONAL REGULATOR RUTR"/>
    <property type="match status" value="1"/>
</dbReference>
<dbReference type="Pfam" id="PF00440">
    <property type="entry name" value="TetR_N"/>
    <property type="match status" value="1"/>
</dbReference>
<dbReference type="Proteomes" id="UP001239909">
    <property type="component" value="Unassembled WGS sequence"/>
</dbReference>
<gene>
    <name evidence="5" type="ORF">LNKW23_44070</name>
</gene>
<proteinExistence type="predicted"/>
<dbReference type="PRINTS" id="PR00455">
    <property type="entry name" value="HTHTETR"/>
</dbReference>
<dbReference type="PROSITE" id="PS50977">
    <property type="entry name" value="HTH_TETR_2"/>
    <property type="match status" value="1"/>
</dbReference>
<dbReference type="PANTHER" id="PTHR30055:SF235">
    <property type="entry name" value="TRANSCRIPTIONAL REGULATORY PROTEIN"/>
    <property type="match status" value="1"/>
</dbReference>
<evidence type="ECO:0000313" key="6">
    <source>
        <dbReference type="Proteomes" id="UP001239909"/>
    </source>
</evidence>
<protein>
    <recommendedName>
        <fullName evidence="4">HTH tetR-type domain-containing protein</fullName>
    </recommendedName>
</protein>
<feature type="domain" description="HTH tetR-type" evidence="4">
    <location>
        <begin position="34"/>
        <end position="94"/>
    </location>
</feature>
<evidence type="ECO:0000256" key="3">
    <source>
        <dbReference type="SAM" id="MobiDB-lite"/>
    </source>
</evidence>
<dbReference type="InterPro" id="IPR050109">
    <property type="entry name" value="HTH-type_TetR-like_transc_reg"/>
</dbReference>
<evidence type="ECO:0000256" key="1">
    <source>
        <dbReference type="ARBA" id="ARBA00023125"/>
    </source>
</evidence>
<name>A0ABQ6LT06_9RHOB</name>
<dbReference type="EMBL" id="BSYI01000054">
    <property type="protein sequence ID" value="GMG85191.1"/>
    <property type="molecule type" value="Genomic_DNA"/>
</dbReference>
<evidence type="ECO:0000313" key="5">
    <source>
        <dbReference type="EMBL" id="GMG85191.1"/>
    </source>
</evidence>
<organism evidence="5 6">
    <name type="scientific">Paralimibaculum aggregatum</name>
    <dbReference type="NCBI Taxonomy" id="3036245"/>
    <lineage>
        <taxon>Bacteria</taxon>
        <taxon>Pseudomonadati</taxon>
        <taxon>Pseudomonadota</taxon>
        <taxon>Alphaproteobacteria</taxon>
        <taxon>Rhodobacterales</taxon>
        <taxon>Paracoccaceae</taxon>
        <taxon>Paralimibaculum</taxon>
    </lineage>
</organism>
<reference evidence="5 6" key="1">
    <citation type="submission" date="2023-04" db="EMBL/GenBank/DDBJ databases">
        <title>Marinoamorphus aggregata gen. nov., sp. Nov., isolate from tissue of brittle star Ophioplocus japonicus.</title>
        <authorList>
            <person name="Kawano K."/>
            <person name="Sawayama S."/>
            <person name="Nakagawa S."/>
        </authorList>
    </citation>
    <scope>NUCLEOTIDE SEQUENCE [LARGE SCALE GENOMIC DNA]</scope>
    <source>
        <strain evidence="5 6">NKW23</strain>
    </source>
</reference>
<comment type="caution">
    <text evidence="5">The sequence shown here is derived from an EMBL/GenBank/DDBJ whole genome shotgun (WGS) entry which is preliminary data.</text>
</comment>
<dbReference type="InterPro" id="IPR009057">
    <property type="entry name" value="Homeodomain-like_sf"/>
</dbReference>
<sequence length="245" mass="26492">MSEPPRSKIAGTPRSPQKRGGARGPGRPRGQRSEATQTRILDAAEQLFADRGYDGASIRDVASGAGVQVHAVGYHFGPKEALFDSVVARRASFMTQLRRQALEDLRGASGGAPIAIADLVRAYVTPFIESAGHGEPGWRNYAVLMGRLANSPLGTEIIAKHYDETARTYLDEFCRALPDARPAEIADGFLDTVAAMLSICARTGRAERLVGRTSPRHAARNIERLVRFQTAGFLALAAPDREKPE</sequence>
<evidence type="ECO:0000259" key="4">
    <source>
        <dbReference type="PROSITE" id="PS50977"/>
    </source>
</evidence>
<keyword evidence="1 2" id="KW-0238">DNA-binding</keyword>